<keyword evidence="3" id="KW-0134">Cell wall</keyword>
<evidence type="ECO:0000256" key="7">
    <source>
        <dbReference type="SAM" id="MobiDB-lite"/>
    </source>
</evidence>
<evidence type="ECO:0000313" key="13">
    <source>
        <dbReference type="Proteomes" id="UP000290567"/>
    </source>
</evidence>
<comment type="caution">
    <text evidence="12">The sequence shown here is derived from an EMBL/GenBank/DDBJ whole genome shotgun (WGS) entry which is preliminary data.</text>
</comment>
<keyword evidence="8" id="KW-0472">Membrane</keyword>
<dbReference type="InterPro" id="IPR011252">
    <property type="entry name" value="Fibrogen-bd_dom1"/>
</dbReference>
<dbReference type="RefSeq" id="WP_146623180.1">
    <property type="nucleotide sequence ID" value="NZ_BJCC01000022.1"/>
</dbReference>
<name>A0A4P5P9K9_9ENTE</name>
<feature type="signal peptide" evidence="9">
    <location>
        <begin position="1"/>
        <end position="19"/>
    </location>
</feature>
<evidence type="ECO:0000256" key="8">
    <source>
        <dbReference type="SAM" id="Phobius"/>
    </source>
</evidence>
<proteinExistence type="inferred from homology"/>
<dbReference type="InterPro" id="IPR008966">
    <property type="entry name" value="Adhesion_dom_sf"/>
</dbReference>
<keyword evidence="8" id="KW-1133">Transmembrane helix</keyword>
<organism evidence="12 13">
    <name type="scientific">Enterococcus florum</name>
    <dbReference type="NCBI Taxonomy" id="2480627"/>
    <lineage>
        <taxon>Bacteria</taxon>
        <taxon>Bacillati</taxon>
        <taxon>Bacillota</taxon>
        <taxon>Bacilli</taxon>
        <taxon>Lactobacillales</taxon>
        <taxon>Enterococcaceae</taxon>
        <taxon>Enterococcus</taxon>
    </lineage>
</organism>
<keyword evidence="4" id="KW-0964">Secreted</keyword>
<dbReference type="InterPro" id="IPR013783">
    <property type="entry name" value="Ig-like_fold"/>
</dbReference>
<feature type="domain" description="SpaA-like prealbumin fold" evidence="10">
    <location>
        <begin position="561"/>
        <end position="636"/>
    </location>
</feature>
<dbReference type="EMBL" id="BJCC01000022">
    <property type="protein sequence ID" value="GCF94775.1"/>
    <property type="molecule type" value="Genomic_DNA"/>
</dbReference>
<feature type="domain" description="SDR-like Ig" evidence="11">
    <location>
        <begin position="203"/>
        <end position="292"/>
    </location>
</feature>
<dbReference type="Proteomes" id="UP000290567">
    <property type="component" value="Unassembled WGS sequence"/>
</dbReference>
<keyword evidence="6" id="KW-0572">Peptidoglycan-anchor</keyword>
<dbReference type="Pfam" id="PF17961">
    <property type="entry name" value="Big_8"/>
    <property type="match status" value="1"/>
</dbReference>
<feature type="chain" id="PRO_5038774873" evidence="9">
    <location>
        <begin position="20"/>
        <end position="953"/>
    </location>
</feature>
<evidence type="ECO:0000256" key="6">
    <source>
        <dbReference type="ARBA" id="ARBA00023088"/>
    </source>
</evidence>
<dbReference type="GO" id="GO:0007155">
    <property type="term" value="P:cell adhesion"/>
    <property type="evidence" value="ECO:0007669"/>
    <property type="project" value="InterPro"/>
</dbReference>
<dbReference type="InterPro" id="IPR041171">
    <property type="entry name" value="SDR_Ig"/>
</dbReference>
<evidence type="ECO:0000259" key="11">
    <source>
        <dbReference type="Pfam" id="PF17961"/>
    </source>
</evidence>
<reference evidence="13" key="1">
    <citation type="submission" date="2019-02" db="EMBL/GenBank/DDBJ databases">
        <title>Draft genome sequence of Enterococcus sp. Gos25-1.</title>
        <authorList>
            <person name="Tanaka N."/>
            <person name="Shiwa Y."/>
            <person name="Fujita N."/>
        </authorList>
    </citation>
    <scope>NUCLEOTIDE SEQUENCE [LARGE SCALE GENOMIC DNA]</scope>
    <source>
        <strain evidence="13">Gos25-1</strain>
    </source>
</reference>
<evidence type="ECO:0000256" key="9">
    <source>
        <dbReference type="SAM" id="SignalP"/>
    </source>
</evidence>
<evidence type="ECO:0000256" key="4">
    <source>
        <dbReference type="ARBA" id="ARBA00022525"/>
    </source>
</evidence>
<dbReference type="SUPFAM" id="SSF49401">
    <property type="entry name" value="Bacterial adhesins"/>
    <property type="match status" value="1"/>
</dbReference>
<dbReference type="OrthoDB" id="2194175at2"/>
<dbReference type="Gene3D" id="2.60.40.1280">
    <property type="match status" value="1"/>
</dbReference>
<dbReference type="Gene3D" id="2.60.40.10">
    <property type="entry name" value="Immunoglobulins"/>
    <property type="match status" value="1"/>
</dbReference>
<comment type="subcellular location">
    <subcellularLocation>
        <location evidence="1">Secreted</location>
        <location evidence="1">Cell wall</location>
        <topology evidence="1">Peptidoglycan-anchor</topology>
    </subcellularLocation>
</comment>
<dbReference type="InterPro" id="IPR041033">
    <property type="entry name" value="SpaA_PFL_dom_1"/>
</dbReference>
<keyword evidence="8" id="KW-0812">Transmembrane</keyword>
<dbReference type="Pfam" id="PF17802">
    <property type="entry name" value="SpaA"/>
    <property type="match status" value="1"/>
</dbReference>
<gene>
    <name evidence="12" type="ORF">NRIC_26660</name>
</gene>
<accession>A0A4P5P9K9</accession>
<evidence type="ECO:0000313" key="12">
    <source>
        <dbReference type="EMBL" id="GCF94775.1"/>
    </source>
</evidence>
<dbReference type="AlphaFoldDB" id="A0A4P5P9K9"/>
<evidence type="ECO:0000256" key="3">
    <source>
        <dbReference type="ARBA" id="ARBA00022512"/>
    </source>
</evidence>
<protein>
    <submittedName>
        <fullName evidence="12">Uncharacterized protein</fullName>
    </submittedName>
</protein>
<comment type="similarity">
    <text evidence="2">Belongs to the serine-aspartate repeat-containing protein (SDr) family.</text>
</comment>
<keyword evidence="5 9" id="KW-0732">Signal</keyword>
<dbReference type="PANTHER" id="PTHR36108:SF13">
    <property type="entry name" value="COLOSSIN-B-RELATED"/>
    <property type="match status" value="1"/>
</dbReference>
<dbReference type="PANTHER" id="PTHR36108">
    <property type="entry name" value="COLOSSIN-B-RELATED"/>
    <property type="match status" value="1"/>
</dbReference>
<feature type="transmembrane region" description="Helical" evidence="8">
    <location>
        <begin position="923"/>
        <end position="942"/>
    </location>
</feature>
<keyword evidence="13" id="KW-1185">Reference proteome</keyword>
<evidence type="ECO:0000256" key="5">
    <source>
        <dbReference type="ARBA" id="ARBA00022729"/>
    </source>
</evidence>
<feature type="region of interest" description="Disordered" evidence="7">
    <location>
        <begin position="549"/>
        <end position="568"/>
    </location>
</feature>
<dbReference type="SUPFAM" id="SSF49478">
    <property type="entry name" value="Cna protein B-type domain"/>
    <property type="match status" value="1"/>
</dbReference>
<evidence type="ECO:0000256" key="1">
    <source>
        <dbReference type="ARBA" id="ARBA00004168"/>
    </source>
</evidence>
<evidence type="ECO:0000259" key="10">
    <source>
        <dbReference type="Pfam" id="PF17802"/>
    </source>
</evidence>
<sequence>MKKLLLRGISLFFALSLFADIIPQNVLAKSEVEKEQPIVTALDVLDQTGQKVDELMPNEIYHAEFSVDVSEADSGLTLLLPEEIVTRKLSCKNEVAAVSIQKEGIRLKWKEPIEKEQVEIAMAFSLAETAKSQLFLFEEYEYGIKTDVSDLTSPISGSIGPLATITNGTVGGFDVSVRKNGVYSPVVSNGVPVPGAPSINVGDSVIFHVEWKITSVLGNYHAGDTFEIQLPSGYFNFTNVNTPKPIYDQSNQQIGELTLKNGKFIFELNSYGASKQTLEGYFDASGKASKETTGSNDIKINGETLPIEVGPGQPVDEYTQDDKGIIFKDGWQVSGENKITWDFQINQSDYKRLFEGEIATVEQKSNVIFIDELEGKQKVDDIRILFPIYKANAAGQLTWEALDWNTLTGQFTNETNSPGETWEDFQARIKGCTVPTIGIFRASGNNGDKVIINFLDLPSDGVTLKNNQTWDFYYGKAGWTSIGLPTDIKEATRNAISNLKAGLAEQSVLTPYVEIDTNVLESGTYKNTAHLTWDEGTESSQDIEVKFQHIGGGADSGDPQSVELEKRDSENGELIEGAVFKLQRKNNAGVYQDFTPLDGGPVQRSTDADGKVVFKDLPTGEYRFVEVTPAPGYQSTVSFENGTGEFTIDGSETAAVLLTAENTKIAFDFGAEKKITGTAPFDSSSEEFEFEIQDLSDSNKAVAYGKVQVTGKNTATDIEFYSDAVYTTRINGDWYKVLKDNGKYRLVEKDSKGYELTYQNGSGADHNEFTVAYDNTTKIELSATNHKDKPTYLFEASKEVKGTGILNNPTTFEFTLVDKATNQVAAYGKVDISSKNTEIPIVFYKDSSYTQQINDWTDVLTNGKSYKLVETLLTGFQVNYTGGTGSDHNEFTVVYNNVTALKIQVQNSREETPLPFTGGTGTIKIICIGTSLILTGSIFFIFRRNQLKALLKR</sequence>
<evidence type="ECO:0000256" key="2">
    <source>
        <dbReference type="ARBA" id="ARBA00007257"/>
    </source>
</evidence>